<dbReference type="AlphaFoldDB" id="A0A974HVN6"/>
<reference evidence="2" key="1">
    <citation type="journal article" date="2016" name="Nature">
        <title>Genome evolution in the allotetraploid frog Xenopus laevis.</title>
        <authorList>
            <person name="Session A.M."/>
            <person name="Uno Y."/>
            <person name="Kwon T."/>
            <person name="Chapman J.A."/>
            <person name="Toyoda A."/>
            <person name="Takahashi S."/>
            <person name="Fukui A."/>
            <person name="Hikosaka A."/>
            <person name="Suzuki A."/>
            <person name="Kondo M."/>
            <person name="van Heeringen S.J."/>
            <person name="Quigley I."/>
            <person name="Heinz S."/>
            <person name="Ogino H."/>
            <person name="Ochi H."/>
            <person name="Hellsten U."/>
            <person name="Lyons J.B."/>
            <person name="Simakov O."/>
            <person name="Putnam N."/>
            <person name="Stites J."/>
            <person name="Kuroki Y."/>
            <person name="Tanaka T."/>
            <person name="Michiue T."/>
            <person name="Watanabe M."/>
            <person name="Bogdanovic O."/>
            <person name="Lister R."/>
            <person name="Georgiou G."/>
            <person name="Paranjpe S.S."/>
            <person name="van Kruijsbergen I."/>
            <person name="Shu S."/>
            <person name="Carlson J."/>
            <person name="Kinoshita T."/>
            <person name="Ohta Y."/>
            <person name="Mawaribuchi S."/>
            <person name="Jenkins J."/>
            <person name="Grimwood J."/>
            <person name="Schmutz J."/>
            <person name="Mitros T."/>
            <person name="Mozaffari S.V."/>
            <person name="Suzuki Y."/>
            <person name="Haramoto Y."/>
            <person name="Yamamoto T.S."/>
            <person name="Takagi C."/>
            <person name="Heald R."/>
            <person name="Miller K."/>
            <person name="Haudenschild C."/>
            <person name="Kitzman J."/>
            <person name="Nakayama T."/>
            <person name="Izutsu Y."/>
            <person name="Robert J."/>
            <person name="Fortriede J."/>
            <person name="Burns K."/>
            <person name="Lotay V."/>
            <person name="Karimi K."/>
            <person name="Yasuoka Y."/>
            <person name="Dichmann D.S."/>
            <person name="Flajnik M.F."/>
            <person name="Houston D.W."/>
            <person name="Shendure J."/>
            <person name="DuPasquier L."/>
            <person name="Vize P.D."/>
            <person name="Zorn A.M."/>
            <person name="Ito M."/>
            <person name="Marcotte E.M."/>
            <person name="Wallingford J.B."/>
            <person name="Ito Y."/>
            <person name="Asashima M."/>
            <person name="Ueno N."/>
            <person name="Matsuda Y."/>
            <person name="Veenstra G.J."/>
            <person name="Fujiyama A."/>
            <person name="Harland R.M."/>
            <person name="Taira M."/>
            <person name="Rokhsar D.S."/>
        </authorList>
    </citation>
    <scope>NUCLEOTIDE SEQUENCE [LARGE SCALE GENOMIC DNA]</scope>
    <source>
        <strain evidence="2">J</strain>
    </source>
</reference>
<sequence>MPDKNRQSLVSKHPLISYVLHPWDSLKVKTKLMSEKSLLTPFMHNPDFPPGLQKGYLDNWNDGQVTQIFHFCPKAVFPKWEQIREKCNLPYWEYFRYQQVASFIITILQNIQLLYIPRLKTDKKKPPLCNISSYPVTY</sequence>
<accession>A0A974HVN6</accession>
<protein>
    <submittedName>
        <fullName evidence="1">Uncharacterized protein</fullName>
    </submittedName>
</protein>
<gene>
    <name evidence="1" type="ORF">XELAEV_18014841mg</name>
</gene>
<name>A0A974HVN6_XENLA</name>
<evidence type="ECO:0000313" key="2">
    <source>
        <dbReference type="Proteomes" id="UP000694892"/>
    </source>
</evidence>
<dbReference type="EMBL" id="CM004469">
    <property type="protein sequence ID" value="OCT91788.1"/>
    <property type="molecule type" value="Genomic_DNA"/>
</dbReference>
<proteinExistence type="predicted"/>
<dbReference type="Proteomes" id="UP000694892">
    <property type="component" value="Chromosome 2S"/>
</dbReference>
<organism evidence="1 2">
    <name type="scientific">Xenopus laevis</name>
    <name type="common">African clawed frog</name>
    <dbReference type="NCBI Taxonomy" id="8355"/>
    <lineage>
        <taxon>Eukaryota</taxon>
        <taxon>Metazoa</taxon>
        <taxon>Chordata</taxon>
        <taxon>Craniata</taxon>
        <taxon>Vertebrata</taxon>
        <taxon>Euteleostomi</taxon>
        <taxon>Amphibia</taxon>
        <taxon>Batrachia</taxon>
        <taxon>Anura</taxon>
        <taxon>Pipoidea</taxon>
        <taxon>Pipidae</taxon>
        <taxon>Xenopodinae</taxon>
        <taxon>Xenopus</taxon>
        <taxon>Xenopus</taxon>
    </lineage>
</organism>
<evidence type="ECO:0000313" key="1">
    <source>
        <dbReference type="EMBL" id="OCT91788.1"/>
    </source>
</evidence>